<proteinExistence type="predicted"/>
<dbReference type="InterPro" id="IPR011519">
    <property type="entry name" value="UnbV_ASPIC"/>
</dbReference>
<dbReference type="PANTHER" id="PTHR16026:SF0">
    <property type="entry name" value="CARTILAGE ACIDIC PROTEIN 1"/>
    <property type="match status" value="1"/>
</dbReference>
<dbReference type="InterPro" id="IPR027039">
    <property type="entry name" value="Crtac1"/>
</dbReference>
<dbReference type="Proteomes" id="UP001337305">
    <property type="component" value="Unassembled WGS sequence"/>
</dbReference>
<protein>
    <submittedName>
        <fullName evidence="3">VCBS repeat-containing protein</fullName>
    </submittedName>
</protein>
<name>A0ABU7XQP3_9FLAO</name>
<dbReference type="Gene3D" id="2.130.10.130">
    <property type="entry name" value="Integrin alpha, N-terminal"/>
    <property type="match status" value="4"/>
</dbReference>
<dbReference type="EMBL" id="JAODOP010000004">
    <property type="protein sequence ID" value="MEF3832824.1"/>
    <property type="molecule type" value="Genomic_DNA"/>
</dbReference>
<evidence type="ECO:0000259" key="2">
    <source>
        <dbReference type="Pfam" id="PF07593"/>
    </source>
</evidence>
<reference evidence="3 4" key="1">
    <citation type="submission" date="2022-09" db="EMBL/GenBank/DDBJ databases">
        <title>Genome sequencing of Flavivirga sp. MEBiC05379.</title>
        <authorList>
            <person name="Oh H.-M."/>
            <person name="Kwon K.K."/>
            <person name="Park M.J."/>
            <person name="Yang S.-H."/>
        </authorList>
    </citation>
    <scope>NUCLEOTIDE SEQUENCE [LARGE SCALE GENOMIC DNA]</scope>
    <source>
        <strain evidence="3 4">MEBiC05379</strain>
    </source>
</reference>
<evidence type="ECO:0000313" key="3">
    <source>
        <dbReference type="EMBL" id="MEF3832824.1"/>
    </source>
</evidence>
<comment type="caution">
    <text evidence="3">The sequence shown here is derived from an EMBL/GenBank/DDBJ whole genome shotgun (WGS) entry which is preliminary data.</text>
</comment>
<keyword evidence="4" id="KW-1185">Reference proteome</keyword>
<gene>
    <name evidence="3" type="ORF">N1F79_06760</name>
</gene>
<feature type="domain" description="ASPIC/UnbV" evidence="2">
    <location>
        <begin position="509"/>
        <end position="575"/>
    </location>
</feature>
<sequence length="1086" mass="121834">MPSKKEKLFTVLKANETGINFKNTIPESAEMNSMTYEYYYNGGGVSVGDVNKDGLPDLFFTGNVTHNKLYLNLGNFKFKDITKEAGITDSPSWTTGTTMVDINNDGILDIYVCRSGKLPEPQRANLFFISKGLSSNNTPVYKESASQLGLADTGYGTQAIFLDFDKDNDLDMFLLNHNVNIKPYFNLDKIRNTRDAHVGDKLFLNDHGKFVDVSEKAGIISNELGYGLGVSAGDLNQDGWVDLYIANDYSEHDFLYINQQDGTFKEMTKTSFGHQSNFSMGTDIADVNNDGLMDIAVLDMISEDNYGKKTSMSSMNEELFYTHIKNGFHYQYMHNTLQLNRGGLHFSEIGQYSGMSNTDWSWAPLFLDIDLDGFQDLFITNGLKRDFRNNDFRNYKKTVIEKAEKEKDINKKALIENLVNLTPQKQLVNYVFKGKDGLKFENKVSEWGIDIKSFSNGLAYGDFNNDGALDLVVNNIDEAPFIYKNNSAKQNLGNYIKIVLKGAEKNVSGIGSQIKIYTKGQFQTKEMYTTRGYQSSVEPIIHFGLGDITSIDSLEVTWSNSKKQKLYNVPSNQTLLVEYKNAAIYNDNLVLNYNQFSNNKASETGLDFLHKENNFNDFSREVLLPHRMSRLGPHMSVGYINDDKLEDVFIGGASGQSGALFIQTKEGKFVKSYQQALKNDKKHEDIGTLLFDVDGDGDEDLYVVSGGNEFENENSSYFDRIYINNKGVLAKSIKIKASNLSGSRIKAYDFDSDDDLDIIVTGRQYPGKYPFPVTSKILRNEHGVFKDVTQEIAPELVNIGMITDCSWSDYDNDGDSDLVLVGEWTELLFFENNNGIFKRDLAVKGLEFSTGWWHAIESTDFDGDGDMDYVIGNNGLNYKYKASVEEPFQIYSSDFDNNGTVDIVLGYYENGDLYPLRGRECSSQQIPGIKEKFPSYHQYASANLSDVYGQANLEKALKYSANNFASVYVENKGNKHFKIKPLSAEAQFSSVNSIIVFDFNIDGNLDILLGGNNYQSEVETTRNDASMGTILLGNGNGGFSALSNISTGLYLDGDLRDMKLISLGNGEKGLLSVYNDDKLKFHQINF</sequence>
<dbReference type="InterPro" id="IPR028994">
    <property type="entry name" value="Integrin_alpha_N"/>
</dbReference>
<dbReference type="Pfam" id="PF07593">
    <property type="entry name" value="UnbV_ASPIC"/>
    <property type="match status" value="1"/>
</dbReference>
<keyword evidence="1" id="KW-0732">Signal</keyword>
<organism evidence="3 4">
    <name type="scientific">Flavivirga spongiicola</name>
    <dbReference type="NCBI Taxonomy" id="421621"/>
    <lineage>
        <taxon>Bacteria</taxon>
        <taxon>Pseudomonadati</taxon>
        <taxon>Bacteroidota</taxon>
        <taxon>Flavobacteriia</taxon>
        <taxon>Flavobacteriales</taxon>
        <taxon>Flavobacteriaceae</taxon>
        <taxon>Flavivirga</taxon>
    </lineage>
</organism>
<dbReference type="PANTHER" id="PTHR16026">
    <property type="entry name" value="CARTILAGE ACIDIC PROTEIN 1"/>
    <property type="match status" value="1"/>
</dbReference>
<accession>A0ABU7XQP3</accession>
<dbReference type="Pfam" id="PF13517">
    <property type="entry name" value="FG-GAP_3"/>
    <property type="match status" value="4"/>
</dbReference>
<dbReference type="SUPFAM" id="SSF69318">
    <property type="entry name" value="Integrin alpha N-terminal domain"/>
    <property type="match status" value="3"/>
</dbReference>
<dbReference type="InterPro" id="IPR013517">
    <property type="entry name" value="FG-GAP"/>
</dbReference>
<dbReference type="RefSeq" id="WP_303305192.1">
    <property type="nucleotide sequence ID" value="NZ_JAODOP010000004.1"/>
</dbReference>
<evidence type="ECO:0000313" key="4">
    <source>
        <dbReference type="Proteomes" id="UP001337305"/>
    </source>
</evidence>
<evidence type="ECO:0000256" key="1">
    <source>
        <dbReference type="ARBA" id="ARBA00022729"/>
    </source>
</evidence>